<feature type="transmembrane region" description="Helical" evidence="1">
    <location>
        <begin position="44"/>
        <end position="64"/>
    </location>
</feature>
<proteinExistence type="predicted"/>
<keyword evidence="1" id="KW-0812">Transmembrane</keyword>
<organism evidence="2 3">
    <name type="scientific">Formicincola oecophyllae</name>
    <dbReference type="NCBI Taxonomy" id="2558361"/>
    <lineage>
        <taxon>Bacteria</taxon>
        <taxon>Pseudomonadati</taxon>
        <taxon>Pseudomonadota</taxon>
        <taxon>Alphaproteobacteria</taxon>
        <taxon>Acetobacterales</taxon>
        <taxon>Acetobacteraceae</taxon>
        <taxon>Formicincola</taxon>
    </lineage>
</organism>
<keyword evidence="1" id="KW-1133">Transmembrane helix</keyword>
<dbReference type="EMBL" id="CP038231">
    <property type="protein sequence ID" value="QDH13199.1"/>
    <property type="molecule type" value="Genomic_DNA"/>
</dbReference>
<keyword evidence="1" id="KW-0472">Membrane</keyword>
<dbReference type="KEGG" id="swf:E3E12_02170"/>
<protein>
    <submittedName>
        <fullName evidence="2">Uncharacterized protein</fullName>
    </submittedName>
</protein>
<evidence type="ECO:0000313" key="3">
    <source>
        <dbReference type="Proteomes" id="UP000318709"/>
    </source>
</evidence>
<gene>
    <name evidence="2" type="ORF">E3E12_02170</name>
</gene>
<dbReference type="Proteomes" id="UP000318709">
    <property type="component" value="Chromosome"/>
</dbReference>
<reference evidence="2 3" key="1">
    <citation type="submission" date="2019-03" db="EMBL/GenBank/DDBJ databases">
        <title>The complete genome sequence of Swingsia_sp. F3b2 LMG30590(T).</title>
        <authorList>
            <person name="Chua K.-O."/>
            <person name="Chan K.-G."/>
            <person name="See-Too W.-S."/>
        </authorList>
    </citation>
    <scope>NUCLEOTIDE SEQUENCE [LARGE SCALE GENOMIC DNA]</scope>
    <source>
        <strain evidence="2 3">F3b2</strain>
    </source>
</reference>
<keyword evidence="3" id="KW-1185">Reference proteome</keyword>
<sequence>MSSHHNHNIKDKSAEVGPEALVQLERIADATEETAVNSNRVVGFARGIACMVGIMLTMSLLCCLKRCCKKRCKKGSCDK</sequence>
<evidence type="ECO:0000256" key="1">
    <source>
        <dbReference type="SAM" id="Phobius"/>
    </source>
</evidence>
<dbReference type="AlphaFoldDB" id="A0A4Y6U742"/>
<name>A0A4Y6U742_9PROT</name>
<dbReference type="RefSeq" id="WP_141442861.1">
    <property type="nucleotide sequence ID" value="NZ_CP038231.1"/>
</dbReference>
<evidence type="ECO:0000313" key="2">
    <source>
        <dbReference type="EMBL" id="QDH13199.1"/>
    </source>
</evidence>
<accession>A0A4Y6U742</accession>